<evidence type="ECO:0000256" key="2">
    <source>
        <dbReference type="ARBA" id="ARBA00022448"/>
    </source>
</evidence>
<accession>A0A6L5GSR8</accession>
<dbReference type="SUPFAM" id="SSF159468">
    <property type="entry name" value="AtpF-like"/>
    <property type="match status" value="1"/>
</dbReference>
<dbReference type="Pfam" id="PF01990">
    <property type="entry name" value="ATP-synt_F"/>
    <property type="match status" value="1"/>
</dbReference>
<dbReference type="EMBL" id="VOGB01000004">
    <property type="protein sequence ID" value="MQM72850.1"/>
    <property type="molecule type" value="Genomic_DNA"/>
</dbReference>
<evidence type="ECO:0000256" key="3">
    <source>
        <dbReference type="ARBA" id="ARBA00023065"/>
    </source>
</evidence>
<comment type="similarity">
    <text evidence="1">Belongs to the V-ATPase F subunit family.</text>
</comment>
<dbReference type="AlphaFoldDB" id="A0A6L5GSR8"/>
<evidence type="ECO:0000256" key="1">
    <source>
        <dbReference type="ARBA" id="ARBA00010148"/>
    </source>
</evidence>
<reference evidence="4" key="1">
    <citation type="journal article" date="2020" name="Appl. Environ. Microbiol.">
        <title>Medium-Chain Fatty Acid Synthesis by 'Candidatus Weimeria bifida' gen. nov., sp. nov., and 'Candidatus Pseudoramibacter fermentans' sp. nov.</title>
        <authorList>
            <person name="Scarborough M.J."/>
            <person name="Myers K.S."/>
            <person name="Donohue T.J."/>
            <person name="Noguera D.R."/>
        </authorList>
    </citation>
    <scope>NUCLEOTIDE SEQUENCE</scope>
    <source>
        <strain evidence="4">EUB1.1</strain>
    </source>
</reference>
<dbReference type="GO" id="GO:0046961">
    <property type="term" value="F:proton-transporting ATPase activity, rotational mechanism"/>
    <property type="evidence" value="ECO:0007669"/>
    <property type="project" value="InterPro"/>
</dbReference>
<comment type="caution">
    <text evidence="4">The sequence shown here is derived from an EMBL/GenBank/DDBJ whole genome shotgun (WGS) entry which is preliminary data.</text>
</comment>
<dbReference type="Gene3D" id="3.40.50.10580">
    <property type="entry name" value="ATPase, V1 complex, subunit F"/>
    <property type="match status" value="1"/>
</dbReference>
<keyword evidence="3" id="KW-0406">Ion transport</keyword>
<dbReference type="InterPro" id="IPR008218">
    <property type="entry name" value="ATPase_V1-cplx_f_g_su"/>
</dbReference>
<dbReference type="InterPro" id="IPR036906">
    <property type="entry name" value="ATPase_V1_fsu_sf"/>
</dbReference>
<keyword evidence="5" id="KW-1185">Reference proteome</keyword>
<protein>
    <submittedName>
        <fullName evidence="4">V-type ATP synthase subunit F</fullName>
    </submittedName>
</protein>
<name>A0A6L5GSR8_9FIRM</name>
<evidence type="ECO:0000313" key="5">
    <source>
        <dbReference type="Proteomes" id="UP000473648"/>
    </source>
</evidence>
<dbReference type="Proteomes" id="UP000473648">
    <property type="component" value="Unassembled WGS sequence"/>
</dbReference>
<sequence length="105" mass="11586">MSQKAKIAVIGDQNSIMIFKVLGFSVFPVEECEDIGKQIKELERNKFSIIYITENIAAGIETIIDEYKDKSFPAIIPIPNKNGALGIGKRGIEENIEKAVGADIF</sequence>
<organism evidence="4 5">
    <name type="scientific">Candidatus Pseudoramibacter fermentans</name>
    <dbReference type="NCBI Taxonomy" id="2594427"/>
    <lineage>
        <taxon>Bacteria</taxon>
        <taxon>Bacillati</taxon>
        <taxon>Bacillota</taxon>
        <taxon>Clostridia</taxon>
        <taxon>Eubacteriales</taxon>
        <taxon>Eubacteriaceae</taxon>
        <taxon>Pseudoramibacter</taxon>
    </lineage>
</organism>
<proteinExistence type="inferred from homology"/>
<gene>
    <name evidence="4" type="ORF">FRC53_05385</name>
</gene>
<evidence type="ECO:0000313" key="4">
    <source>
        <dbReference type="EMBL" id="MQM72850.1"/>
    </source>
</evidence>
<dbReference type="NCBIfam" id="NF002384">
    <property type="entry name" value="PRK01395.1"/>
    <property type="match status" value="1"/>
</dbReference>
<keyword evidence="2" id="KW-0813">Transport</keyword>